<accession>R7T8U8</accession>
<reference evidence="2" key="3">
    <citation type="submission" date="2015-06" db="UniProtKB">
        <authorList>
            <consortium name="EnsemblMetazoa"/>
        </authorList>
    </citation>
    <scope>IDENTIFICATION</scope>
</reference>
<gene>
    <name evidence="1" type="ORF">CAPTEDRAFT_201721</name>
</gene>
<proteinExistence type="predicted"/>
<dbReference type="HOGENOM" id="CLU_1867054_0_0_1"/>
<dbReference type="Proteomes" id="UP000014760">
    <property type="component" value="Unassembled WGS sequence"/>
</dbReference>
<reference evidence="1 3" key="2">
    <citation type="journal article" date="2013" name="Nature">
        <title>Insights into bilaterian evolution from three spiralian genomes.</title>
        <authorList>
            <person name="Simakov O."/>
            <person name="Marletaz F."/>
            <person name="Cho S.J."/>
            <person name="Edsinger-Gonzales E."/>
            <person name="Havlak P."/>
            <person name="Hellsten U."/>
            <person name="Kuo D.H."/>
            <person name="Larsson T."/>
            <person name="Lv J."/>
            <person name="Arendt D."/>
            <person name="Savage R."/>
            <person name="Osoegawa K."/>
            <person name="de Jong P."/>
            <person name="Grimwood J."/>
            <person name="Chapman J.A."/>
            <person name="Shapiro H."/>
            <person name="Aerts A."/>
            <person name="Otillar R.P."/>
            <person name="Terry A.Y."/>
            <person name="Boore J.L."/>
            <person name="Grigoriev I.V."/>
            <person name="Lindberg D.R."/>
            <person name="Seaver E.C."/>
            <person name="Weisblat D.A."/>
            <person name="Putnam N.H."/>
            <person name="Rokhsar D.S."/>
        </authorList>
    </citation>
    <scope>NUCLEOTIDE SEQUENCE</scope>
    <source>
        <strain evidence="1 3">I ESC-2004</strain>
    </source>
</reference>
<keyword evidence="3" id="KW-1185">Reference proteome</keyword>
<protein>
    <submittedName>
        <fullName evidence="1 2">Uncharacterized protein</fullName>
    </submittedName>
</protein>
<dbReference type="EMBL" id="KB312326">
    <property type="protein sequence ID" value="ELT87424.1"/>
    <property type="molecule type" value="Genomic_DNA"/>
</dbReference>
<dbReference type="EMBL" id="AMQN01034247">
    <property type="status" value="NOT_ANNOTATED_CDS"/>
    <property type="molecule type" value="Genomic_DNA"/>
</dbReference>
<organism evidence="1">
    <name type="scientific">Capitella teleta</name>
    <name type="common">Polychaete worm</name>
    <dbReference type="NCBI Taxonomy" id="283909"/>
    <lineage>
        <taxon>Eukaryota</taxon>
        <taxon>Metazoa</taxon>
        <taxon>Spiralia</taxon>
        <taxon>Lophotrochozoa</taxon>
        <taxon>Annelida</taxon>
        <taxon>Polychaeta</taxon>
        <taxon>Sedentaria</taxon>
        <taxon>Scolecida</taxon>
        <taxon>Capitellidae</taxon>
        <taxon>Capitella</taxon>
    </lineage>
</organism>
<name>R7T8U8_CAPTE</name>
<dbReference type="AlphaFoldDB" id="R7T8U8"/>
<sequence>MPSAQLSTFLKWPIGDHIDYKVEEIDGKKMVIEIRCRLCTKHVEKIKADDRVKGTIINEIEVYVQGTSNVKKFAVTRHLSGAAHVLAQEYERLLSQTVTVRDPEGGIIETTASYQGSSINNDIRLIRVQPRIDATIK</sequence>
<evidence type="ECO:0000313" key="2">
    <source>
        <dbReference type="EnsemblMetazoa" id="CapteP201721"/>
    </source>
</evidence>
<dbReference type="EnsemblMetazoa" id="CapteT201721">
    <property type="protein sequence ID" value="CapteP201721"/>
    <property type="gene ID" value="CapteG201721"/>
</dbReference>
<reference evidence="3" key="1">
    <citation type="submission" date="2012-12" db="EMBL/GenBank/DDBJ databases">
        <authorList>
            <person name="Hellsten U."/>
            <person name="Grimwood J."/>
            <person name="Chapman J.A."/>
            <person name="Shapiro H."/>
            <person name="Aerts A."/>
            <person name="Otillar R.P."/>
            <person name="Terry A.Y."/>
            <person name="Boore J.L."/>
            <person name="Simakov O."/>
            <person name="Marletaz F."/>
            <person name="Cho S.-J."/>
            <person name="Edsinger-Gonzales E."/>
            <person name="Havlak P."/>
            <person name="Kuo D.-H."/>
            <person name="Larsson T."/>
            <person name="Lv J."/>
            <person name="Arendt D."/>
            <person name="Savage R."/>
            <person name="Osoegawa K."/>
            <person name="de Jong P."/>
            <person name="Lindberg D.R."/>
            <person name="Seaver E.C."/>
            <person name="Weisblat D.A."/>
            <person name="Putnam N.H."/>
            <person name="Grigoriev I.V."/>
            <person name="Rokhsar D.S."/>
        </authorList>
    </citation>
    <scope>NUCLEOTIDE SEQUENCE</scope>
    <source>
        <strain evidence="3">I ESC-2004</strain>
    </source>
</reference>
<evidence type="ECO:0000313" key="3">
    <source>
        <dbReference type="Proteomes" id="UP000014760"/>
    </source>
</evidence>
<evidence type="ECO:0000313" key="1">
    <source>
        <dbReference type="EMBL" id="ELT87424.1"/>
    </source>
</evidence>